<dbReference type="GO" id="GO:0030322">
    <property type="term" value="P:stabilization of membrane potential"/>
    <property type="evidence" value="ECO:0007669"/>
    <property type="project" value="TreeGrafter"/>
</dbReference>
<dbReference type="GO" id="GO:0005886">
    <property type="term" value="C:plasma membrane"/>
    <property type="evidence" value="ECO:0007669"/>
    <property type="project" value="TreeGrafter"/>
</dbReference>
<dbReference type="GO" id="GO:0022841">
    <property type="term" value="F:potassium ion leak channel activity"/>
    <property type="evidence" value="ECO:0007669"/>
    <property type="project" value="TreeGrafter"/>
</dbReference>
<comment type="subcellular location">
    <subcellularLocation>
        <location evidence="1">Membrane</location>
        <topology evidence="1">Multi-pass membrane protein</topology>
    </subcellularLocation>
</comment>
<dbReference type="PANTHER" id="PTHR11003:SF345">
    <property type="entry name" value="TWIK FAMILY OF POTASSIUM CHANNELS PROTEIN 18"/>
    <property type="match status" value="1"/>
</dbReference>
<dbReference type="EMBL" id="HBUF01371882">
    <property type="protein sequence ID" value="CAG6726562.1"/>
    <property type="molecule type" value="Transcribed_RNA"/>
</dbReference>
<dbReference type="SUPFAM" id="SSF81324">
    <property type="entry name" value="Voltage-gated potassium channels"/>
    <property type="match status" value="1"/>
</dbReference>
<evidence type="ECO:0000313" key="6">
    <source>
        <dbReference type="EMBL" id="CAG6785824.1"/>
    </source>
</evidence>
<keyword evidence="6" id="KW-0813">Transport</keyword>
<dbReference type="EMBL" id="HBUF01645533">
    <property type="protein sequence ID" value="CAG6785824.1"/>
    <property type="molecule type" value="Transcribed_RNA"/>
</dbReference>
<evidence type="ECO:0000256" key="4">
    <source>
        <dbReference type="ARBA" id="ARBA00023136"/>
    </source>
</evidence>
<keyword evidence="6" id="KW-0406">Ion transport</keyword>
<dbReference type="EMBL" id="HBUF01645536">
    <property type="protein sequence ID" value="CAG6785829.1"/>
    <property type="molecule type" value="Transcribed_RNA"/>
</dbReference>
<keyword evidence="4 5" id="KW-0472">Membrane</keyword>
<dbReference type="PANTHER" id="PTHR11003">
    <property type="entry name" value="POTASSIUM CHANNEL, SUBFAMILY K"/>
    <property type="match status" value="1"/>
</dbReference>
<keyword evidence="3 5" id="KW-1133">Transmembrane helix</keyword>
<organism evidence="6">
    <name type="scientific">Cacopsylla melanoneura</name>
    <dbReference type="NCBI Taxonomy" id="428564"/>
    <lineage>
        <taxon>Eukaryota</taxon>
        <taxon>Metazoa</taxon>
        <taxon>Ecdysozoa</taxon>
        <taxon>Arthropoda</taxon>
        <taxon>Hexapoda</taxon>
        <taxon>Insecta</taxon>
        <taxon>Pterygota</taxon>
        <taxon>Neoptera</taxon>
        <taxon>Paraneoptera</taxon>
        <taxon>Hemiptera</taxon>
        <taxon>Sternorrhyncha</taxon>
        <taxon>Psylloidea</taxon>
        <taxon>Psyllidae</taxon>
        <taxon>Psyllinae</taxon>
        <taxon>Cacopsylla</taxon>
    </lineage>
</organism>
<evidence type="ECO:0000256" key="1">
    <source>
        <dbReference type="ARBA" id="ARBA00004141"/>
    </source>
</evidence>
<sequence>MTKLQWLILWSIFLGYLFLGAFIFYQIERKLEEDLYAQELKDIEDPANKIQDIFFHHFKTDLKLASQVKVIEKINSYCNKTIFVMNDYIGQEYDTTYRWTYYNSFFFALTTLSTIGQFTIRQLAPLNQFRENCGHHLRPLWHPTEWNCAYETG</sequence>
<dbReference type="EMBL" id="HBUF01331601">
    <property type="protein sequence ID" value="CAG6697061.1"/>
    <property type="molecule type" value="Transcribed_RNA"/>
</dbReference>
<dbReference type="AlphaFoldDB" id="A0A8D9BI67"/>
<evidence type="ECO:0000256" key="2">
    <source>
        <dbReference type="ARBA" id="ARBA00022692"/>
    </source>
</evidence>
<dbReference type="GO" id="GO:0015271">
    <property type="term" value="F:outward rectifier potassium channel activity"/>
    <property type="evidence" value="ECO:0007669"/>
    <property type="project" value="TreeGrafter"/>
</dbReference>
<dbReference type="EMBL" id="HBUF01331605">
    <property type="protein sequence ID" value="CAG6697072.1"/>
    <property type="molecule type" value="Transcribed_RNA"/>
</dbReference>
<keyword evidence="6" id="KW-0407">Ion channel</keyword>
<feature type="transmembrane region" description="Helical" evidence="5">
    <location>
        <begin position="6"/>
        <end position="25"/>
    </location>
</feature>
<dbReference type="EMBL" id="HBUF01331604">
    <property type="protein sequence ID" value="CAG6697069.1"/>
    <property type="molecule type" value="Transcribed_RNA"/>
</dbReference>
<dbReference type="Gene3D" id="1.10.287.70">
    <property type="match status" value="1"/>
</dbReference>
<keyword evidence="2 5" id="KW-0812">Transmembrane</keyword>
<accession>A0A8D9BI67</accession>
<proteinExistence type="predicted"/>
<dbReference type="InterPro" id="IPR003280">
    <property type="entry name" value="2pore_dom_K_chnl"/>
</dbReference>
<reference evidence="6" key="1">
    <citation type="submission" date="2021-05" db="EMBL/GenBank/DDBJ databases">
        <authorList>
            <person name="Alioto T."/>
            <person name="Alioto T."/>
            <person name="Gomez Garrido J."/>
        </authorList>
    </citation>
    <scope>NUCLEOTIDE SEQUENCE</scope>
</reference>
<name>A0A8D9BI67_9HEMI</name>
<evidence type="ECO:0000256" key="5">
    <source>
        <dbReference type="SAM" id="Phobius"/>
    </source>
</evidence>
<dbReference type="EMBL" id="HBUF01331603">
    <property type="protein sequence ID" value="CAG6697066.1"/>
    <property type="molecule type" value="Transcribed_RNA"/>
</dbReference>
<dbReference type="EMBL" id="HBUF01371881">
    <property type="protein sequence ID" value="CAG6726560.1"/>
    <property type="molecule type" value="Transcribed_RNA"/>
</dbReference>
<evidence type="ECO:0000256" key="3">
    <source>
        <dbReference type="ARBA" id="ARBA00022989"/>
    </source>
</evidence>
<protein>
    <submittedName>
        <fullName evidence="6">Open rectifier potassium channel protein 1</fullName>
    </submittedName>
</protein>